<dbReference type="AlphaFoldDB" id="A0A0D0EAN1"/>
<reference evidence="3" key="2">
    <citation type="submission" date="2015-01" db="EMBL/GenBank/DDBJ databases">
        <title>Evolutionary Origins and Diversification of the Mycorrhizal Mutualists.</title>
        <authorList>
            <consortium name="DOE Joint Genome Institute"/>
            <consortium name="Mycorrhizal Genomics Consortium"/>
            <person name="Kohler A."/>
            <person name="Kuo A."/>
            <person name="Nagy L.G."/>
            <person name="Floudas D."/>
            <person name="Copeland A."/>
            <person name="Barry K.W."/>
            <person name="Cichocki N."/>
            <person name="Veneault-Fourrey C."/>
            <person name="LaButti K."/>
            <person name="Lindquist E.A."/>
            <person name="Lipzen A."/>
            <person name="Lundell T."/>
            <person name="Morin E."/>
            <person name="Murat C."/>
            <person name="Riley R."/>
            <person name="Ohm R."/>
            <person name="Sun H."/>
            <person name="Tunlid A."/>
            <person name="Henrissat B."/>
            <person name="Grigoriev I.V."/>
            <person name="Hibbett D.S."/>
            <person name="Martin F."/>
        </authorList>
    </citation>
    <scope>NUCLEOTIDE SEQUENCE [LARGE SCALE GENOMIC DNA]</scope>
    <source>
        <strain evidence="3">Ve08.2h10</strain>
    </source>
</reference>
<dbReference type="InParanoid" id="A0A0D0EAN1"/>
<proteinExistence type="predicted"/>
<evidence type="ECO:0000313" key="2">
    <source>
        <dbReference type="EMBL" id="KIL00480.1"/>
    </source>
</evidence>
<evidence type="ECO:0000256" key="1">
    <source>
        <dbReference type="SAM" id="SignalP"/>
    </source>
</evidence>
<dbReference type="Proteomes" id="UP000054538">
    <property type="component" value="Unassembled WGS sequence"/>
</dbReference>
<reference evidence="2 3" key="1">
    <citation type="submission" date="2014-04" db="EMBL/GenBank/DDBJ databases">
        <authorList>
            <consortium name="DOE Joint Genome Institute"/>
            <person name="Kuo A."/>
            <person name="Kohler A."/>
            <person name="Jargeat P."/>
            <person name="Nagy L.G."/>
            <person name="Floudas D."/>
            <person name="Copeland A."/>
            <person name="Barry K.W."/>
            <person name="Cichocki N."/>
            <person name="Veneault-Fourrey C."/>
            <person name="LaButti K."/>
            <person name="Lindquist E.A."/>
            <person name="Lipzen A."/>
            <person name="Lundell T."/>
            <person name="Morin E."/>
            <person name="Murat C."/>
            <person name="Sun H."/>
            <person name="Tunlid A."/>
            <person name="Henrissat B."/>
            <person name="Grigoriev I.V."/>
            <person name="Hibbett D.S."/>
            <person name="Martin F."/>
            <person name="Nordberg H.P."/>
            <person name="Cantor M.N."/>
            <person name="Hua S.X."/>
        </authorList>
    </citation>
    <scope>NUCLEOTIDE SEQUENCE [LARGE SCALE GENOMIC DNA]</scope>
    <source>
        <strain evidence="2 3">Ve08.2h10</strain>
    </source>
</reference>
<sequence>MTFVSLYYFVLLYQVLVKTRVASLRCVGNTFMKTGEGAIAKTSTARFPILTENVPSMLCAPCGDGQRLASIVVATQPDAEISLRQSKGRKPRGFIIQLTGASMALRLADWSLTDTCLDLGDPMCYPPLVNAGHIITRLVLTLLRMWGTPSRLG</sequence>
<protein>
    <submittedName>
        <fullName evidence="2">Uncharacterized protein</fullName>
    </submittedName>
</protein>
<dbReference type="HOGENOM" id="CLU_1713880_0_0_1"/>
<keyword evidence="1" id="KW-0732">Signal</keyword>
<name>A0A0D0EAN1_9AGAM</name>
<feature type="chain" id="PRO_5002209410" evidence="1">
    <location>
        <begin position="20"/>
        <end position="153"/>
    </location>
</feature>
<accession>A0A0D0EAN1</accession>
<dbReference type="EMBL" id="KN824833">
    <property type="protein sequence ID" value="KIL00480.1"/>
    <property type="molecule type" value="Genomic_DNA"/>
</dbReference>
<feature type="signal peptide" evidence="1">
    <location>
        <begin position="1"/>
        <end position="19"/>
    </location>
</feature>
<organism evidence="2 3">
    <name type="scientific">Paxillus rubicundulus Ve08.2h10</name>
    <dbReference type="NCBI Taxonomy" id="930991"/>
    <lineage>
        <taxon>Eukaryota</taxon>
        <taxon>Fungi</taxon>
        <taxon>Dikarya</taxon>
        <taxon>Basidiomycota</taxon>
        <taxon>Agaricomycotina</taxon>
        <taxon>Agaricomycetes</taxon>
        <taxon>Agaricomycetidae</taxon>
        <taxon>Boletales</taxon>
        <taxon>Paxilineae</taxon>
        <taxon>Paxillaceae</taxon>
        <taxon>Paxillus</taxon>
    </lineage>
</organism>
<evidence type="ECO:0000313" key="3">
    <source>
        <dbReference type="Proteomes" id="UP000054538"/>
    </source>
</evidence>
<gene>
    <name evidence="2" type="ORF">PAXRUDRAFT_217875</name>
</gene>
<keyword evidence="3" id="KW-1185">Reference proteome</keyword>